<reference evidence="2 3" key="1">
    <citation type="submission" date="2023-04" db="EMBL/GenBank/DDBJ databases">
        <title>Marinoamorphus aggregata gen. nov., sp. Nov., isolate from tissue of brittle star Ophioplocus japonicus.</title>
        <authorList>
            <person name="Kawano K."/>
            <person name="Sawayama S."/>
            <person name="Nakagawa S."/>
        </authorList>
    </citation>
    <scope>NUCLEOTIDE SEQUENCE [LARGE SCALE GENOMIC DNA]</scope>
    <source>
        <strain evidence="2 3">NKW23</strain>
    </source>
</reference>
<feature type="region of interest" description="Disordered" evidence="1">
    <location>
        <begin position="164"/>
        <end position="242"/>
    </location>
</feature>
<name>A0ABQ6LNJ8_9RHOB</name>
<feature type="compositionally biased region" description="Gly residues" evidence="1">
    <location>
        <begin position="187"/>
        <end position="242"/>
    </location>
</feature>
<feature type="compositionally biased region" description="Low complexity" evidence="1">
    <location>
        <begin position="170"/>
        <end position="186"/>
    </location>
</feature>
<evidence type="ECO:0000313" key="2">
    <source>
        <dbReference type="EMBL" id="GMG83904.1"/>
    </source>
</evidence>
<sequence>MPVSRPAPARKLIRNTSDSQPYFENTFPGCRDRWQTPRAPLARLVQGPFSRYPIGWGFAGAGLGPSVKQVPEETMAGIRDLTLILGLAGAVVSGDPSAADDSGRHAEAGAFAQLLEAAQQAVPGGVLIDAQASERAGKPVLDFLFLRDGVDLVSVEIETETGRIAGIHGNGSDAPGGPSGSASPGARGAGGQPGGPGSEAGAGPGGSPGGGPGAGPGGAGPGGGGPGGGGPGGGGGGGGSGR</sequence>
<dbReference type="EMBL" id="BSYI01000026">
    <property type="protein sequence ID" value="GMG83904.1"/>
    <property type="molecule type" value="Genomic_DNA"/>
</dbReference>
<accession>A0ABQ6LNJ8</accession>
<gene>
    <name evidence="2" type="ORF">LNKW23_31180</name>
</gene>
<proteinExistence type="predicted"/>
<evidence type="ECO:0008006" key="4">
    <source>
        <dbReference type="Google" id="ProtNLM"/>
    </source>
</evidence>
<dbReference type="Proteomes" id="UP001239909">
    <property type="component" value="Unassembled WGS sequence"/>
</dbReference>
<comment type="caution">
    <text evidence="2">The sequence shown here is derived from an EMBL/GenBank/DDBJ whole genome shotgun (WGS) entry which is preliminary data.</text>
</comment>
<evidence type="ECO:0000313" key="3">
    <source>
        <dbReference type="Proteomes" id="UP001239909"/>
    </source>
</evidence>
<keyword evidence="3" id="KW-1185">Reference proteome</keyword>
<protein>
    <recommendedName>
        <fullName evidence="4">PepSY domain-containing protein</fullName>
    </recommendedName>
</protein>
<evidence type="ECO:0000256" key="1">
    <source>
        <dbReference type="SAM" id="MobiDB-lite"/>
    </source>
</evidence>
<organism evidence="2 3">
    <name type="scientific">Paralimibaculum aggregatum</name>
    <dbReference type="NCBI Taxonomy" id="3036245"/>
    <lineage>
        <taxon>Bacteria</taxon>
        <taxon>Pseudomonadati</taxon>
        <taxon>Pseudomonadota</taxon>
        <taxon>Alphaproteobacteria</taxon>
        <taxon>Rhodobacterales</taxon>
        <taxon>Paracoccaceae</taxon>
        <taxon>Paralimibaculum</taxon>
    </lineage>
</organism>